<protein>
    <submittedName>
        <fullName evidence="1">Uncharacterized protein</fullName>
    </submittedName>
</protein>
<comment type="caution">
    <text evidence="1">The sequence shown here is derived from an EMBL/GenBank/DDBJ whole genome shotgun (WGS) entry which is preliminary data.</text>
</comment>
<dbReference type="AlphaFoldDB" id="A0AAV9PT72"/>
<accession>A0AAV9PT72</accession>
<dbReference type="EMBL" id="JAVRRT010000001">
    <property type="protein sequence ID" value="KAK5175543.1"/>
    <property type="molecule type" value="Genomic_DNA"/>
</dbReference>
<evidence type="ECO:0000313" key="2">
    <source>
        <dbReference type="Proteomes" id="UP001337655"/>
    </source>
</evidence>
<gene>
    <name evidence="1" type="ORF">LTR77_000682</name>
</gene>
<proteinExistence type="predicted"/>
<organism evidence="1 2">
    <name type="scientific">Saxophila tyrrhenica</name>
    <dbReference type="NCBI Taxonomy" id="1690608"/>
    <lineage>
        <taxon>Eukaryota</taxon>
        <taxon>Fungi</taxon>
        <taxon>Dikarya</taxon>
        <taxon>Ascomycota</taxon>
        <taxon>Pezizomycotina</taxon>
        <taxon>Dothideomycetes</taxon>
        <taxon>Dothideomycetidae</taxon>
        <taxon>Mycosphaerellales</taxon>
        <taxon>Extremaceae</taxon>
        <taxon>Saxophila</taxon>
    </lineage>
</organism>
<keyword evidence="2" id="KW-1185">Reference proteome</keyword>
<sequence length="254" mass="28794">MASPNPKVRGPGLLYVTSRIDRTDLLDEKTYFKWYDDDHIDEIVQTSGMKSAFRYRDANFDEKNKNKEKVYLAFYPMQDLAFTQGDEFRNIRVKSDMLPGSGIIYDLADLDVRYLGLVHKTEPKQKRDHAAPCLVVFGVEPGDGTSEKDVEKWFKEEHIPAASKVKGHNRSTLYHLQYARTNAQSRALKGLPTSDAPAPAPPTWLAVHELDDVVDMLSELESTPGAKRILGEAKQVERVVYKLARALGSEEFFD</sequence>
<name>A0AAV9PT72_9PEZI</name>
<evidence type="ECO:0000313" key="1">
    <source>
        <dbReference type="EMBL" id="KAK5175543.1"/>
    </source>
</evidence>
<dbReference type="RefSeq" id="XP_064664181.1">
    <property type="nucleotide sequence ID" value="XM_064797947.1"/>
</dbReference>
<dbReference type="Proteomes" id="UP001337655">
    <property type="component" value="Unassembled WGS sequence"/>
</dbReference>
<reference evidence="1 2" key="1">
    <citation type="submission" date="2023-08" db="EMBL/GenBank/DDBJ databases">
        <title>Black Yeasts Isolated from many extreme environments.</title>
        <authorList>
            <person name="Coleine C."/>
            <person name="Stajich J.E."/>
            <person name="Selbmann L."/>
        </authorList>
    </citation>
    <scope>NUCLEOTIDE SEQUENCE [LARGE SCALE GENOMIC DNA]</scope>
    <source>
        <strain evidence="1 2">CCFEE 5935</strain>
    </source>
</reference>
<dbReference type="GeneID" id="89922032"/>